<evidence type="ECO:0000313" key="4">
    <source>
        <dbReference type="Proteomes" id="UP001208570"/>
    </source>
</evidence>
<feature type="region of interest" description="Disordered" evidence="2">
    <location>
        <begin position="1279"/>
        <end position="1356"/>
    </location>
</feature>
<feature type="compositionally biased region" description="Polar residues" evidence="2">
    <location>
        <begin position="785"/>
        <end position="798"/>
    </location>
</feature>
<protein>
    <submittedName>
        <fullName evidence="3">Uncharacterized protein</fullName>
    </submittedName>
</protein>
<accession>A0AAD9MUS3</accession>
<keyword evidence="4" id="KW-1185">Reference proteome</keyword>
<dbReference type="Proteomes" id="UP001208570">
    <property type="component" value="Unassembled WGS sequence"/>
</dbReference>
<comment type="caution">
    <text evidence="3">The sequence shown here is derived from an EMBL/GenBank/DDBJ whole genome shotgun (WGS) entry which is preliminary data.</text>
</comment>
<feature type="region of interest" description="Disordered" evidence="2">
    <location>
        <begin position="497"/>
        <end position="539"/>
    </location>
</feature>
<feature type="region of interest" description="Disordered" evidence="2">
    <location>
        <begin position="1919"/>
        <end position="1939"/>
    </location>
</feature>
<sequence>MEMETPEQPVDKVTNCNCYNIKSRPCKYEVLYDEALCQVESLQRQVRHLRTEMRRVEGEHAVLVQQMNKYNNEPQPDVTQLKAKHEIELKKREESWQRELKRWKKEFQNRDVEIVTLKARIAELECEHSKSSPFETVQPEVRHLSDVASLSVGGTLPKKNSSTSSVKVVDKCSDQVVKAGDKSYDEIMDELFGSSPEPDLTRNMDDRNSVELLDKNEDFKPAKVKVQDKKLSGKSSTRDETQAASHVGEKKEIDIRSSEIPKKTKQSIVKSAGAVVNKESFKSSSPKQSLPPVENHKGVSETKPKNCGRNVFEKMKIDSGEFRKDTEQGVEMVSSSDLEKQTTDGSGPNENKIGCKERRKASTSGKDVMKFLSLGHKIKKPISPKKIAVPVPSRVESELQTKKSEENFKVHNSVVDSENEKMLDVVASSDVKQQNNQKRDKSKNTEKLASFKLQNVEKIERKSNKTLLSDSMPCSETNEKSGVIKKDLTLGAIRKDKKSAEITSTKSTGIGKSEKAKTIKASNMCRVPNETSKAKTKTVNMSDYERVKAYMDLANRIECEKKQPNRPKKVKSSDTVSHQNCISPPLSSSDFDDHHDTNEAPECHPTPTGSCYSPSVIPVKEDEYDPFNPGIDVFPMSKYNIKKDSQRTAKKWPLLHQNVLKISSVSDLEMRKPSDLHEEYSPSRIWKNDSDCAEGKQIEPVLYIPSVTTHPHVKDSSRFSPLSLLSSETKPNYPDQPSVKVDPPVHTSPGPSVLTNLPGQDHSIPVNEPRSLSRSLQKNRFPPTTKASLLDVSQSSTHQPKHCDSGKPPTDTNSKRCVTAPASGALPQLNLSSIGDNLLSGVREALNMVKTLSPQVSSNINDQPCVTTPNCPEKEPPLSQVTVKKKSPVLMPSPLKKRPKDKDRHVLHAKILSSIELNDKSFRDGSDSKGQNDKTTPSGRLWRKRKRTATAEPKSILKKTRSVPDEDVPDAVQTLTSSTSETGLQQKISHSSLDANKDDTRLCNTDVVHNGQHSRDSFPVSASSEQVIIFDSAVAEHREGTLDGTGLSRNVGNSKNFHQCSTECKEKNPSIRDNNIADLCSDLCSSERPEAMDISLSAVSIETGDQRNKQLKYNATLKPEYGKMSRVDACTLKNNATAAAEGIDNTMVVEVSSVELNTGDGSSKLALTKTNDPKLDDVFNECSPKDASAILALNNGSRKSCGLDGRQQVFVGPTDFQRPDEEGMPAITDVCGSLREHTTARIDLSDDSRAASVNNDPGIPKRVLTSDFDVDHIGQSYSERYDAPNVERIRNDECTSSRESVRYSEDHKHDRNTYHDSGANIPKKQHIQEGPMTSAEPLPESRGTSAKPERENSDCSRVVGLTRKECTELMDTSDASLELSGYSWGNEVSLSSSATSGSSCPVADETGSLEVRMVPQGSDDKMEANDDADGRETACEIEDGKADQQQPAMDGAGIAGPEAQSDNMLNNKDYCISRDHQLSVSDDLNCERGSPVVDGGDGNWHRAPSAHQNPISSSSRTLECQELDTSEMTSLNTSQDHLMVSSLALGEPQIISGSLVEPSSMEANKVTELGDNDCGDGGTFTSVTELGDNDCGDGGTFTSEGRVNIVDSSSMMDNMTIKREVCSSPDNDDIRDVPVTTTMSGCSSPHSVIVLSDDESSYHTDSDTSSSSSSSSSSSASSCGSSSGDESGSGSPVSVGDRTGQTSNSDDDDSGSESRSSNLDDSSSDGSSRSGSDSATSRSWDSSAASSCGANGSDSEQRELEEGDDVDANKDVEPPTGGGTSGQRSSSDFEIQRNGDSDSGSYGDEHSSNVDDDVKHGKVDDPEQAMPTNADESVTATADPDDNGGPSREAVLETSDSGERDNSMDDGTEPSSRSHDEDVIDIFIDPDSYFDLGSVPDGEHLRQYSRLNTKVRTLKLAMKSSRRVRSRPVFGRKGVPSNA</sequence>
<feature type="compositionally biased region" description="Polar residues" evidence="2">
    <location>
        <begin position="860"/>
        <end position="870"/>
    </location>
</feature>
<feature type="compositionally biased region" description="Polar residues" evidence="2">
    <location>
        <begin position="749"/>
        <end position="758"/>
    </location>
</feature>
<feature type="compositionally biased region" description="Basic and acidic residues" evidence="2">
    <location>
        <begin position="1279"/>
        <end position="1314"/>
    </location>
</feature>
<organism evidence="3 4">
    <name type="scientific">Paralvinella palmiformis</name>
    <dbReference type="NCBI Taxonomy" id="53620"/>
    <lineage>
        <taxon>Eukaryota</taxon>
        <taxon>Metazoa</taxon>
        <taxon>Spiralia</taxon>
        <taxon>Lophotrochozoa</taxon>
        <taxon>Annelida</taxon>
        <taxon>Polychaeta</taxon>
        <taxon>Sedentaria</taxon>
        <taxon>Canalipalpata</taxon>
        <taxon>Terebellida</taxon>
        <taxon>Terebelliformia</taxon>
        <taxon>Alvinellidae</taxon>
        <taxon>Paralvinella</taxon>
    </lineage>
</organism>
<reference evidence="3" key="1">
    <citation type="journal article" date="2023" name="Mol. Biol. Evol.">
        <title>Third-Generation Sequencing Reveals the Adaptive Role of the Epigenome in Three Deep-Sea Polychaetes.</title>
        <authorList>
            <person name="Perez M."/>
            <person name="Aroh O."/>
            <person name="Sun Y."/>
            <person name="Lan Y."/>
            <person name="Juniper S.K."/>
            <person name="Young C.R."/>
            <person name="Angers B."/>
            <person name="Qian P.Y."/>
        </authorList>
    </citation>
    <scope>NUCLEOTIDE SEQUENCE</scope>
    <source>
        <strain evidence="3">P08H-3</strain>
    </source>
</reference>
<feature type="compositionally biased region" description="Low complexity" evidence="2">
    <location>
        <begin position="718"/>
        <end position="727"/>
    </location>
</feature>
<feature type="compositionally biased region" description="Low complexity" evidence="2">
    <location>
        <begin position="1713"/>
        <end position="1754"/>
    </location>
</feature>
<feature type="compositionally biased region" description="Basic and acidic residues" evidence="2">
    <location>
        <begin position="311"/>
        <end position="327"/>
    </location>
</feature>
<feature type="region of interest" description="Disordered" evidence="2">
    <location>
        <begin position="428"/>
        <end position="447"/>
    </location>
</feature>
<evidence type="ECO:0000256" key="2">
    <source>
        <dbReference type="SAM" id="MobiDB-lite"/>
    </source>
</evidence>
<feature type="compositionally biased region" description="Basic and acidic residues" evidence="2">
    <location>
        <begin position="920"/>
        <end position="932"/>
    </location>
</feature>
<feature type="compositionally biased region" description="Basic and acidic residues" evidence="2">
    <location>
        <begin position="437"/>
        <end position="446"/>
    </location>
</feature>
<evidence type="ECO:0000313" key="3">
    <source>
        <dbReference type="EMBL" id="KAK2146557.1"/>
    </source>
</evidence>
<feature type="region of interest" description="Disordered" evidence="2">
    <location>
        <begin position="1621"/>
        <end position="1878"/>
    </location>
</feature>
<feature type="compositionally biased region" description="Basic and acidic residues" evidence="2">
    <location>
        <begin position="212"/>
        <end position="262"/>
    </location>
</feature>
<feature type="compositionally biased region" description="Basic and acidic residues" evidence="2">
    <location>
        <begin position="591"/>
        <end position="602"/>
    </location>
</feature>
<feature type="compositionally biased region" description="Low complexity" evidence="2">
    <location>
        <begin position="1663"/>
        <end position="1697"/>
    </location>
</feature>
<feature type="coiled-coil region" evidence="1">
    <location>
        <begin position="32"/>
        <end position="106"/>
    </location>
</feature>
<name>A0AAD9MUS3_9ANNE</name>
<feature type="region of interest" description="Disordered" evidence="2">
    <location>
        <begin position="860"/>
        <end position="879"/>
    </location>
</feature>
<proteinExistence type="predicted"/>
<gene>
    <name evidence="3" type="ORF">LSH36_600g01041</name>
</gene>
<feature type="region of interest" description="Disordered" evidence="2">
    <location>
        <begin position="1440"/>
        <end position="1461"/>
    </location>
</feature>
<keyword evidence="1" id="KW-0175">Coiled coil</keyword>
<dbReference type="EMBL" id="JAODUP010000600">
    <property type="protein sequence ID" value="KAK2146557.1"/>
    <property type="molecule type" value="Genomic_DNA"/>
</dbReference>
<feature type="compositionally biased region" description="Polar residues" evidence="2">
    <location>
        <begin position="1826"/>
        <end position="1836"/>
    </location>
</feature>
<feature type="compositionally biased region" description="Basic and acidic residues" evidence="2">
    <location>
        <begin position="294"/>
        <end position="304"/>
    </location>
</feature>
<feature type="compositionally biased region" description="Polar residues" evidence="2">
    <location>
        <begin position="1635"/>
        <end position="1646"/>
    </location>
</feature>
<feature type="region of interest" description="Disordered" evidence="2">
    <location>
        <begin position="706"/>
        <end position="818"/>
    </location>
</feature>
<feature type="region of interest" description="Disordered" evidence="2">
    <location>
        <begin position="920"/>
        <end position="969"/>
    </location>
</feature>
<feature type="region of interest" description="Disordered" evidence="2">
    <location>
        <begin position="558"/>
        <end position="609"/>
    </location>
</feature>
<feature type="region of interest" description="Disordered" evidence="2">
    <location>
        <begin position="212"/>
        <end position="367"/>
    </location>
</feature>
<feature type="compositionally biased region" description="Basic and acidic residues" evidence="2">
    <location>
        <begin position="1803"/>
        <end position="1821"/>
    </location>
</feature>
<feature type="compositionally biased region" description="Polar residues" evidence="2">
    <location>
        <begin position="573"/>
        <end position="589"/>
    </location>
</feature>
<evidence type="ECO:0000256" key="1">
    <source>
        <dbReference type="SAM" id="Coils"/>
    </source>
</evidence>
<feature type="compositionally biased region" description="Polar residues" evidence="2">
    <location>
        <begin position="501"/>
        <end position="510"/>
    </location>
</feature>